<organism evidence="1 2">
    <name type="scientific">Stylosanthes scabra</name>
    <dbReference type="NCBI Taxonomy" id="79078"/>
    <lineage>
        <taxon>Eukaryota</taxon>
        <taxon>Viridiplantae</taxon>
        <taxon>Streptophyta</taxon>
        <taxon>Embryophyta</taxon>
        <taxon>Tracheophyta</taxon>
        <taxon>Spermatophyta</taxon>
        <taxon>Magnoliopsida</taxon>
        <taxon>eudicotyledons</taxon>
        <taxon>Gunneridae</taxon>
        <taxon>Pentapetalae</taxon>
        <taxon>rosids</taxon>
        <taxon>fabids</taxon>
        <taxon>Fabales</taxon>
        <taxon>Fabaceae</taxon>
        <taxon>Papilionoideae</taxon>
        <taxon>50 kb inversion clade</taxon>
        <taxon>dalbergioids sensu lato</taxon>
        <taxon>Dalbergieae</taxon>
        <taxon>Pterocarpus clade</taxon>
        <taxon>Stylosanthes</taxon>
    </lineage>
</organism>
<sequence length="135" mass="15010">MRKAKKNIGSKNGLEKACKSGGFTKKEECEAEKRSYSHRIGAKCGLFGKMNSMSTTFMLKTSSSSTRFYDKFASEDQCAENLLMLDRVATPPLLNDEVLSEGADARWTWRGRAITCCPLHLKAKKGISSQVDAYK</sequence>
<protein>
    <submittedName>
        <fullName evidence="1">Uncharacterized protein</fullName>
    </submittedName>
</protein>
<proteinExistence type="predicted"/>
<evidence type="ECO:0000313" key="1">
    <source>
        <dbReference type="EMBL" id="MED6207073.1"/>
    </source>
</evidence>
<dbReference type="Proteomes" id="UP001341840">
    <property type="component" value="Unassembled WGS sequence"/>
</dbReference>
<name>A0ABU6YCT6_9FABA</name>
<dbReference type="EMBL" id="JASCZI010241798">
    <property type="protein sequence ID" value="MED6207073.1"/>
    <property type="molecule type" value="Genomic_DNA"/>
</dbReference>
<keyword evidence="2" id="KW-1185">Reference proteome</keyword>
<accession>A0ABU6YCT6</accession>
<gene>
    <name evidence="1" type="ORF">PIB30_032421</name>
</gene>
<evidence type="ECO:0000313" key="2">
    <source>
        <dbReference type="Proteomes" id="UP001341840"/>
    </source>
</evidence>
<reference evidence="1 2" key="1">
    <citation type="journal article" date="2023" name="Plants (Basel)">
        <title>Bridging the Gap: Combining Genomics and Transcriptomics Approaches to Understand Stylosanthes scabra, an Orphan Legume from the Brazilian Caatinga.</title>
        <authorList>
            <person name="Ferreira-Neto J.R.C."/>
            <person name="da Silva M.D."/>
            <person name="Binneck E."/>
            <person name="de Melo N.F."/>
            <person name="da Silva R.H."/>
            <person name="de Melo A.L.T.M."/>
            <person name="Pandolfi V."/>
            <person name="Bustamante F.O."/>
            <person name="Brasileiro-Vidal A.C."/>
            <person name="Benko-Iseppon A.M."/>
        </authorList>
    </citation>
    <scope>NUCLEOTIDE SEQUENCE [LARGE SCALE GENOMIC DNA]</scope>
    <source>
        <tissue evidence="1">Leaves</tissue>
    </source>
</reference>
<comment type="caution">
    <text evidence="1">The sequence shown here is derived from an EMBL/GenBank/DDBJ whole genome shotgun (WGS) entry which is preliminary data.</text>
</comment>